<reference evidence="1 2" key="1">
    <citation type="submission" date="2016-07" db="EMBL/GenBank/DDBJ databases">
        <title>Pervasive Adenine N6-methylation of Active Genes in Fungi.</title>
        <authorList>
            <consortium name="DOE Joint Genome Institute"/>
            <person name="Mondo S.J."/>
            <person name="Dannebaum R.O."/>
            <person name="Kuo R.C."/>
            <person name="Labutti K."/>
            <person name="Haridas S."/>
            <person name="Kuo A."/>
            <person name="Salamov A."/>
            <person name="Ahrendt S.R."/>
            <person name="Lipzen A."/>
            <person name="Sullivan W."/>
            <person name="Andreopoulos W.B."/>
            <person name="Clum A."/>
            <person name="Lindquist E."/>
            <person name="Daum C."/>
            <person name="Ramamoorthy G.K."/>
            <person name="Gryganskyi A."/>
            <person name="Culley D."/>
            <person name="Magnuson J.K."/>
            <person name="James T.Y."/>
            <person name="O'Malley M.A."/>
            <person name="Stajich J.E."/>
            <person name="Spatafora J.W."/>
            <person name="Visel A."/>
            <person name="Grigoriev I.V."/>
        </authorList>
    </citation>
    <scope>NUCLEOTIDE SEQUENCE [LARGE SCALE GENOMIC DNA]</scope>
    <source>
        <strain evidence="1 2">NRRL 1336</strain>
    </source>
</reference>
<dbReference type="STRING" id="90262.A0A1X2IHQ1"/>
<accession>A0A1X2IHQ1</accession>
<dbReference type="PANTHER" id="PTHR28180:SF2">
    <property type="entry name" value="PEROXISOMAL PROTEIN 2"/>
    <property type="match status" value="1"/>
</dbReference>
<dbReference type="EMBL" id="MCGE01000010">
    <property type="protein sequence ID" value="ORZ16932.1"/>
    <property type="molecule type" value="Genomic_DNA"/>
</dbReference>
<sequence>MTLASLLSELPKLYKTSNINSESWYLAAAVVITTLNYPQDISQLYQQVNLSVTNMKDRETLILRLKEGIFKSSAIVGIPKVINALGQLQAAIPNDVKDNLPTSTIRPTTEWQDIVDQRQRGTALFNKIYDRHASRVLNNLEKDYPDLAQLALEDTYGKVLSNVDRVGALDTSFVVMAGLMVQDLPAQVKGHYYGAIHHGATEQQLSSLETIVENLCRFYNHQGYCLLPVKK</sequence>
<name>A0A1X2IHQ1_9FUNG</name>
<evidence type="ECO:0000313" key="2">
    <source>
        <dbReference type="Proteomes" id="UP000193560"/>
    </source>
</evidence>
<protein>
    <recommendedName>
        <fullName evidence="3">AhpD-like protein</fullName>
    </recommendedName>
</protein>
<comment type="caution">
    <text evidence="1">The sequence shown here is derived from an EMBL/GenBank/DDBJ whole genome shotgun (WGS) entry which is preliminary data.</text>
</comment>
<organism evidence="1 2">
    <name type="scientific">Absidia repens</name>
    <dbReference type="NCBI Taxonomy" id="90262"/>
    <lineage>
        <taxon>Eukaryota</taxon>
        <taxon>Fungi</taxon>
        <taxon>Fungi incertae sedis</taxon>
        <taxon>Mucoromycota</taxon>
        <taxon>Mucoromycotina</taxon>
        <taxon>Mucoromycetes</taxon>
        <taxon>Mucorales</taxon>
        <taxon>Cunninghamellaceae</taxon>
        <taxon>Absidia</taxon>
    </lineage>
</organism>
<evidence type="ECO:0008006" key="3">
    <source>
        <dbReference type="Google" id="ProtNLM"/>
    </source>
</evidence>
<gene>
    <name evidence="1" type="ORF">BCR42DRAFT_413530</name>
</gene>
<dbReference type="OrthoDB" id="5537330at2759"/>
<evidence type="ECO:0000313" key="1">
    <source>
        <dbReference type="EMBL" id="ORZ16932.1"/>
    </source>
</evidence>
<dbReference type="Proteomes" id="UP000193560">
    <property type="component" value="Unassembled WGS sequence"/>
</dbReference>
<dbReference type="Gene3D" id="1.20.1290.10">
    <property type="entry name" value="AhpD-like"/>
    <property type="match status" value="1"/>
</dbReference>
<dbReference type="AlphaFoldDB" id="A0A1X2IHQ1"/>
<dbReference type="PANTHER" id="PTHR28180">
    <property type="entry name" value="CONSERVED MITOCHONDRIAL PROTEIN-RELATED"/>
    <property type="match status" value="1"/>
</dbReference>
<proteinExistence type="predicted"/>
<dbReference type="InterPro" id="IPR029032">
    <property type="entry name" value="AhpD-like"/>
</dbReference>
<dbReference type="InterPro" id="IPR052999">
    <property type="entry name" value="PTS1_Protein"/>
</dbReference>
<keyword evidence="2" id="KW-1185">Reference proteome</keyword>
<dbReference type="SUPFAM" id="SSF69118">
    <property type="entry name" value="AhpD-like"/>
    <property type="match status" value="1"/>
</dbReference>